<dbReference type="OrthoDB" id="9134908at2"/>
<evidence type="ECO:0000313" key="2">
    <source>
        <dbReference type="Proteomes" id="UP000071859"/>
    </source>
</evidence>
<organism evidence="1 2">
    <name type="scientific">Caballeronia calidae</name>
    <dbReference type="NCBI Taxonomy" id="1777139"/>
    <lineage>
        <taxon>Bacteria</taxon>
        <taxon>Pseudomonadati</taxon>
        <taxon>Pseudomonadota</taxon>
        <taxon>Betaproteobacteria</taxon>
        <taxon>Burkholderiales</taxon>
        <taxon>Burkholderiaceae</taxon>
        <taxon>Caballeronia</taxon>
    </lineage>
</organism>
<evidence type="ECO:0000313" key="1">
    <source>
        <dbReference type="EMBL" id="SAK45954.1"/>
    </source>
</evidence>
<gene>
    <name evidence="1" type="ORF">AWB78_00667</name>
</gene>
<proteinExistence type="predicted"/>
<dbReference type="RefSeq" id="WP_157697400.1">
    <property type="nucleotide sequence ID" value="NZ_FCOX02000002.1"/>
</dbReference>
<keyword evidence="2" id="KW-1185">Reference proteome</keyword>
<dbReference type="AlphaFoldDB" id="A0A157ZK93"/>
<accession>A0A157ZK93</accession>
<dbReference type="EMBL" id="FCOX02000002">
    <property type="protein sequence ID" value="SAK45954.1"/>
    <property type="molecule type" value="Genomic_DNA"/>
</dbReference>
<comment type="caution">
    <text evidence="1">The sequence shown here is derived from an EMBL/GenBank/DDBJ whole genome shotgun (WGS) entry which is preliminary data.</text>
</comment>
<name>A0A157ZK93_9BURK</name>
<reference evidence="1" key="1">
    <citation type="submission" date="2016-01" db="EMBL/GenBank/DDBJ databases">
        <authorList>
            <person name="Peeters C."/>
        </authorList>
    </citation>
    <scope>NUCLEOTIDE SEQUENCE</scope>
    <source>
        <strain evidence="1">LMG 29321</strain>
    </source>
</reference>
<protein>
    <submittedName>
        <fullName evidence="1">Uncharacterized protein</fullName>
    </submittedName>
</protein>
<dbReference type="Proteomes" id="UP000071859">
    <property type="component" value="Unassembled WGS sequence"/>
</dbReference>
<sequence length="110" mass="12363">MKQLRTLVGQARFEYEGTLATGYRIVMGGSLTPDTVKPETLERMMEHFGREQEPVLVGASRDKPPAGSLGAWLIENRDRRRQVASYLAAILVEDGHVQMSGGRLLFPHRR</sequence>